<dbReference type="EMBL" id="CACVBY010000016">
    <property type="protein sequence ID" value="CAA7386746.1"/>
    <property type="molecule type" value="Genomic_DNA"/>
</dbReference>
<sequence>MEIKYGHTNIITKDWKKLADFYELVFNCIPVPPERNQKGSWLEKGTGVPNAHLQGMHLRLPGYGNTGPTLEIYQYSEVIDSEKPVSNKQGFGHIAFQVDNITELLELALKNGATEIGQLSEHHVENVGLLKFIYIADPDGNIIELQNWS</sequence>
<keyword evidence="3" id="KW-1185">Reference proteome</keyword>
<dbReference type="InterPro" id="IPR037523">
    <property type="entry name" value="VOC_core"/>
</dbReference>
<evidence type="ECO:0000313" key="3">
    <source>
        <dbReference type="Proteomes" id="UP000445309"/>
    </source>
</evidence>
<evidence type="ECO:0000313" key="2">
    <source>
        <dbReference type="EMBL" id="CAA7386746.1"/>
    </source>
</evidence>
<dbReference type="InterPro" id="IPR029068">
    <property type="entry name" value="Glyas_Bleomycin-R_OHBP_Dase"/>
</dbReference>
<proteinExistence type="predicted"/>
<organism evidence="2 3">
    <name type="scientific">Chryseobacterium fistulae</name>
    <dbReference type="NCBI Taxonomy" id="2675058"/>
    <lineage>
        <taxon>Bacteria</taxon>
        <taxon>Pseudomonadati</taxon>
        <taxon>Bacteroidota</taxon>
        <taxon>Flavobacteriia</taxon>
        <taxon>Flavobacteriales</taxon>
        <taxon>Weeksellaceae</taxon>
        <taxon>Chryseobacterium group</taxon>
        <taxon>Chryseobacterium</taxon>
    </lineage>
</organism>
<accession>A0A6N4XRH6</accession>
<evidence type="ECO:0000259" key="1">
    <source>
        <dbReference type="PROSITE" id="PS51819"/>
    </source>
</evidence>
<dbReference type="Pfam" id="PF00903">
    <property type="entry name" value="Glyoxalase"/>
    <property type="match status" value="1"/>
</dbReference>
<protein>
    <recommendedName>
        <fullName evidence="1">VOC domain-containing protein</fullName>
    </recommendedName>
</protein>
<dbReference type="RefSeq" id="WP_162072354.1">
    <property type="nucleotide sequence ID" value="NZ_CACVBY010000016.1"/>
</dbReference>
<dbReference type="CDD" id="cd06587">
    <property type="entry name" value="VOC"/>
    <property type="match status" value="1"/>
</dbReference>
<dbReference type="AlphaFoldDB" id="A0A6N4XRH6"/>
<dbReference type="InterPro" id="IPR004360">
    <property type="entry name" value="Glyas_Fos-R_dOase_dom"/>
</dbReference>
<name>A0A6N4XRH6_9FLAO</name>
<dbReference type="Gene3D" id="3.10.180.10">
    <property type="entry name" value="2,3-Dihydroxybiphenyl 1,2-Dioxygenase, domain 1"/>
    <property type="match status" value="1"/>
</dbReference>
<feature type="domain" description="VOC" evidence="1">
    <location>
        <begin position="4"/>
        <end position="148"/>
    </location>
</feature>
<reference evidence="2 3" key="1">
    <citation type="submission" date="2020-01" db="EMBL/GenBank/DDBJ databases">
        <authorList>
            <person name="Rodrigo-Torres L."/>
            <person name="Arahal R. D."/>
            <person name="Lucena T."/>
        </authorList>
    </citation>
    <scope>NUCLEOTIDE SEQUENCE [LARGE SCALE GENOMIC DNA]</scope>
    <source>
        <strain evidence="2 3">CECT 9393</strain>
    </source>
</reference>
<dbReference type="PROSITE" id="PS51819">
    <property type="entry name" value="VOC"/>
    <property type="match status" value="1"/>
</dbReference>
<dbReference type="Proteomes" id="UP000445309">
    <property type="component" value="Unassembled WGS sequence"/>
</dbReference>
<dbReference type="SUPFAM" id="SSF54593">
    <property type="entry name" value="Glyoxalase/Bleomycin resistance protein/Dihydroxybiphenyl dioxygenase"/>
    <property type="match status" value="1"/>
</dbReference>
<gene>
    <name evidence="2" type="ORF">CHRY9393_01046</name>
</gene>